<dbReference type="AlphaFoldDB" id="A0A814FK29"/>
<evidence type="ECO:0000313" key="3">
    <source>
        <dbReference type="Proteomes" id="UP000663879"/>
    </source>
</evidence>
<evidence type="ECO:0000256" key="1">
    <source>
        <dbReference type="SAM" id="Coils"/>
    </source>
</evidence>
<protein>
    <submittedName>
        <fullName evidence="2">Uncharacterized protein</fullName>
    </submittedName>
</protein>
<sequence length="229" mass="26991">SNSNSFQKYFLFILKEIDESRISFELFIQKKKEYDKIIQKNIELTKEFSNYYENNLQLLSNYTQIIGQYISSINIDADFFNKQKNHLNDLLGMVESEAVNRALKTIISAEEVFLRQKIPYMEKLESILDKVKGLSNKIQNFANELKNFEKRCRYLIIKQSCNPNFVEDVSDLDRIFAVLVARKNTVLTDSNRFRKETNDAIQEIDDFKKKMSSITINITELIRIIIKNI</sequence>
<accession>A0A814FK29</accession>
<keyword evidence="1" id="KW-0175">Coiled coil</keyword>
<name>A0A814FK29_9BILA</name>
<feature type="non-terminal residue" evidence="2">
    <location>
        <position position="1"/>
    </location>
</feature>
<dbReference type="Proteomes" id="UP000663879">
    <property type="component" value="Unassembled WGS sequence"/>
</dbReference>
<dbReference type="OrthoDB" id="10348981at2759"/>
<proteinExistence type="predicted"/>
<dbReference type="EMBL" id="CAJNOC010003419">
    <property type="protein sequence ID" value="CAF0981677.1"/>
    <property type="molecule type" value="Genomic_DNA"/>
</dbReference>
<reference evidence="2" key="1">
    <citation type="submission" date="2021-02" db="EMBL/GenBank/DDBJ databases">
        <authorList>
            <person name="Nowell W R."/>
        </authorList>
    </citation>
    <scope>NUCLEOTIDE SEQUENCE</scope>
    <source>
        <strain evidence="2">Ploen Becks lab</strain>
    </source>
</reference>
<organism evidence="2 3">
    <name type="scientific">Brachionus calyciflorus</name>
    <dbReference type="NCBI Taxonomy" id="104777"/>
    <lineage>
        <taxon>Eukaryota</taxon>
        <taxon>Metazoa</taxon>
        <taxon>Spiralia</taxon>
        <taxon>Gnathifera</taxon>
        <taxon>Rotifera</taxon>
        <taxon>Eurotatoria</taxon>
        <taxon>Monogononta</taxon>
        <taxon>Pseudotrocha</taxon>
        <taxon>Ploima</taxon>
        <taxon>Brachionidae</taxon>
        <taxon>Brachionus</taxon>
    </lineage>
</organism>
<keyword evidence="3" id="KW-1185">Reference proteome</keyword>
<feature type="coiled-coil region" evidence="1">
    <location>
        <begin position="124"/>
        <end position="151"/>
    </location>
</feature>
<comment type="caution">
    <text evidence="2">The sequence shown here is derived from an EMBL/GenBank/DDBJ whole genome shotgun (WGS) entry which is preliminary data.</text>
</comment>
<gene>
    <name evidence="2" type="ORF">OXX778_LOCUS15454</name>
</gene>
<evidence type="ECO:0000313" key="2">
    <source>
        <dbReference type="EMBL" id="CAF0981677.1"/>
    </source>
</evidence>